<dbReference type="EMBL" id="JASCZI010121233">
    <property type="protein sequence ID" value="MED6160701.1"/>
    <property type="molecule type" value="Genomic_DNA"/>
</dbReference>
<name>A0ABU6UI28_9FABA</name>
<organism evidence="1 2">
    <name type="scientific">Stylosanthes scabra</name>
    <dbReference type="NCBI Taxonomy" id="79078"/>
    <lineage>
        <taxon>Eukaryota</taxon>
        <taxon>Viridiplantae</taxon>
        <taxon>Streptophyta</taxon>
        <taxon>Embryophyta</taxon>
        <taxon>Tracheophyta</taxon>
        <taxon>Spermatophyta</taxon>
        <taxon>Magnoliopsida</taxon>
        <taxon>eudicotyledons</taxon>
        <taxon>Gunneridae</taxon>
        <taxon>Pentapetalae</taxon>
        <taxon>rosids</taxon>
        <taxon>fabids</taxon>
        <taxon>Fabales</taxon>
        <taxon>Fabaceae</taxon>
        <taxon>Papilionoideae</taxon>
        <taxon>50 kb inversion clade</taxon>
        <taxon>dalbergioids sensu lato</taxon>
        <taxon>Dalbergieae</taxon>
        <taxon>Pterocarpus clade</taxon>
        <taxon>Stylosanthes</taxon>
    </lineage>
</organism>
<evidence type="ECO:0000313" key="2">
    <source>
        <dbReference type="Proteomes" id="UP001341840"/>
    </source>
</evidence>
<accession>A0ABU6UI28</accession>
<protein>
    <submittedName>
        <fullName evidence="1">Uncharacterized protein</fullName>
    </submittedName>
</protein>
<gene>
    <name evidence="1" type="ORF">PIB30_053838</name>
</gene>
<sequence>MPGFGPCVLSGHVHRTEDRAAKSLGFVRETPVGVEKGHAACQEPAAWPGLTCRPEPAYRQASGQASLDNRPCLWRVLVTVCGWRWWAFRLITATLSVPLPTTRIRVNESLQTSDEINSHLIGGVGVGERILSTVVADNTEEQDNEETLYRINPDAAADKLNEDDVPLENVDADGCANEVNDEEPLVDDDTDDKEAWVFGWDDEENLGLDEMFREEPTAQAHGINPVNFADSSGDHNRQVPLFDDESDIDSSWDNEDVIEAFESKKVWGRSGLHLGAAMKKNC</sequence>
<keyword evidence="2" id="KW-1185">Reference proteome</keyword>
<proteinExistence type="predicted"/>
<evidence type="ECO:0000313" key="1">
    <source>
        <dbReference type="EMBL" id="MED6160701.1"/>
    </source>
</evidence>
<comment type="caution">
    <text evidence="1">The sequence shown here is derived from an EMBL/GenBank/DDBJ whole genome shotgun (WGS) entry which is preliminary data.</text>
</comment>
<dbReference type="Proteomes" id="UP001341840">
    <property type="component" value="Unassembled WGS sequence"/>
</dbReference>
<reference evidence="1 2" key="1">
    <citation type="journal article" date="2023" name="Plants (Basel)">
        <title>Bridging the Gap: Combining Genomics and Transcriptomics Approaches to Understand Stylosanthes scabra, an Orphan Legume from the Brazilian Caatinga.</title>
        <authorList>
            <person name="Ferreira-Neto J.R.C."/>
            <person name="da Silva M.D."/>
            <person name="Binneck E."/>
            <person name="de Melo N.F."/>
            <person name="da Silva R.H."/>
            <person name="de Melo A.L.T.M."/>
            <person name="Pandolfi V."/>
            <person name="Bustamante F.O."/>
            <person name="Brasileiro-Vidal A.C."/>
            <person name="Benko-Iseppon A.M."/>
        </authorList>
    </citation>
    <scope>NUCLEOTIDE SEQUENCE [LARGE SCALE GENOMIC DNA]</scope>
    <source>
        <tissue evidence="1">Leaves</tissue>
    </source>
</reference>